<organism evidence="1 2">
    <name type="scientific">Hyalomma asiaticum</name>
    <name type="common">Tick</name>
    <dbReference type="NCBI Taxonomy" id="266040"/>
    <lineage>
        <taxon>Eukaryota</taxon>
        <taxon>Metazoa</taxon>
        <taxon>Ecdysozoa</taxon>
        <taxon>Arthropoda</taxon>
        <taxon>Chelicerata</taxon>
        <taxon>Arachnida</taxon>
        <taxon>Acari</taxon>
        <taxon>Parasitiformes</taxon>
        <taxon>Ixodida</taxon>
        <taxon>Ixodoidea</taxon>
        <taxon>Ixodidae</taxon>
        <taxon>Hyalomminae</taxon>
        <taxon>Hyalomma</taxon>
    </lineage>
</organism>
<evidence type="ECO:0000313" key="1">
    <source>
        <dbReference type="EMBL" id="KAH6934039.1"/>
    </source>
</evidence>
<keyword evidence="2" id="KW-1185">Reference proteome</keyword>
<accession>A0ACB7SJT0</accession>
<comment type="caution">
    <text evidence="1">The sequence shown here is derived from an EMBL/GenBank/DDBJ whole genome shotgun (WGS) entry which is preliminary data.</text>
</comment>
<name>A0ACB7SJT0_HYAAI</name>
<dbReference type="Proteomes" id="UP000821845">
    <property type="component" value="Chromosome 4"/>
</dbReference>
<proteinExistence type="predicted"/>
<sequence>MDTSTGAAPELPRKRKIKAKVSSGPTSTGYGCLPCHRQANFTDFNAPLETPQKGADEHRSDLTINATDGTGPTKAEMVGENCEAGSGQRSKPLVEDCGVAAGKLCLYHQQCPASRGCVNCRCSRANQEVEDECEGMLRLDEHRQQKLAMPSASRARGPHCSSQDGAERWRGRTPAQPHRQCDRSAWAN</sequence>
<dbReference type="EMBL" id="CM023484">
    <property type="protein sequence ID" value="KAH6934039.1"/>
    <property type="molecule type" value="Genomic_DNA"/>
</dbReference>
<reference evidence="1" key="1">
    <citation type="submission" date="2020-05" db="EMBL/GenBank/DDBJ databases">
        <title>Large-scale comparative analyses of tick genomes elucidate their genetic diversity and vector capacities.</title>
        <authorList>
            <person name="Jia N."/>
            <person name="Wang J."/>
            <person name="Shi W."/>
            <person name="Du L."/>
            <person name="Sun Y."/>
            <person name="Zhan W."/>
            <person name="Jiang J."/>
            <person name="Wang Q."/>
            <person name="Zhang B."/>
            <person name="Ji P."/>
            <person name="Sakyi L.B."/>
            <person name="Cui X."/>
            <person name="Yuan T."/>
            <person name="Jiang B."/>
            <person name="Yang W."/>
            <person name="Lam T.T.-Y."/>
            <person name="Chang Q."/>
            <person name="Ding S."/>
            <person name="Wang X."/>
            <person name="Zhu J."/>
            <person name="Ruan X."/>
            <person name="Zhao L."/>
            <person name="Wei J."/>
            <person name="Que T."/>
            <person name="Du C."/>
            <person name="Cheng J."/>
            <person name="Dai P."/>
            <person name="Han X."/>
            <person name="Huang E."/>
            <person name="Gao Y."/>
            <person name="Liu J."/>
            <person name="Shao H."/>
            <person name="Ye R."/>
            <person name="Li L."/>
            <person name="Wei W."/>
            <person name="Wang X."/>
            <person name="Wang C."/>
            <person name="Yang T."/>
            <person name="Huo Q."/>
            <person name="Li W."/>
            <person name="Guo W."/>
            <person name="Chen H."/>
            <person name="Zhou L."/>
            <person name="Ni X."/>
            <person name="Tian J."/>
            <person name="Zhou Y."/>
            <person name="Sheng Y."/>
            <person name="Liu T."/>
            <person name="Pan Y."/>
            <person name="Xia L."/>
            <person name="Li J."/>
            <person name="Zhao F."/>
            <person name="Cao W."/>
        </authorList>
    </citation>
    <scope>NUCLEOTIDE SEQUENCE</scope>
    <source>
        <strain evidence="1">Hyas-2018</strain>
    </source>
</reference>
<protein>
    <submittedName>
        <fullName evidence="1">Uncharacterized protein</fullName>
    </submittedName>
</protein>
<gene>
    <name evidence="1" type="ORF">HPB50_019656</name>
</gene>
<evidence type="ECO:0000313" key="2">
    <source>
        <dbReference type="Proteomes" id="UP000821845"/>
    </source>
</evidence>